<evidence type="ECO:0000313" key="3">
    <source>
        <dbReference type="EMBL" id="KAG5489914.1"/>
    </source>
</evidence>
<dbReference type="EMBL" id="JAFJZO010000036">
    <property type="protein sequence ID" value="KAG5489914.1"/>
    <property type="molecule type" value="Genomic_DNA"/>
</dbReference>
<dbReference type="Proteomes" id="UP000674318">
    <property type="component" value="Unassembled WGS sequence"/>
</dbReference>
<keyword evidence="1" id="KW-0547">Nucleotide-binding</keyword>
<dbReference type="GO" id="GO:0046854">
    <property type="term" value="P:phosphatidylinositol phosphate biosynthetic process"/>
    <property type="evidence" value="ECO:0007669"/>
    <property type="project" value="TreeGrafter"/>
</dbReference>
<dbReference type="InterPro" id="IPR002498">
    <property type="entry name" value="PInositol-4-P-4/5-kinase_core"/>
</dbReference>
<sequence length="455" mass="50811">MGQSCGAATSGRGLTALQVAAALRVAAAAHLKKTEAAASFSQAMRGTREVAEDLKAVSLKGCSGVQQFTVLSSDSKGKQVEVNVTEYAPDVFYSIRHLEGVEDSLFADEWLLPEDRLSMEVGEGRSCAHFLRSKSMIFMCKTIAEEEVHVLLHILRAYSQHIATYPSSFLMRYYMLLKVSVGEERGYILCFNNVFGAASVLHERWDIKGRFPKRGKTFYSERLIRPANEPGSHLTESPSNCEGYMSPGTDRLQHGRGREDTLAVNGAEDARRLPTLHDKDLTRVFWLPSSKRKELIDRLLNDYDFLMKSGLMDYSLLIGVTYQENRASQPGSWDMIEKKTISAPFGVASTLKSAEMQSASLAKAGNPLENKAKPFMKPPELANIVYSFHNQEVYYIGIIDTLTAYTLKKRTANFFKSFLWKQKSLSTIPPGRYARRITSFTQIMFPDIGKESSGA</sequence>
<keyword evidence="1" id="KW-0418">Kinase</keyword>
<reference evidence="3 4" key="1">
    <citation type="submission" date="2021-02" db="EMBL/GenBank/DDBJ databases">
        <title>Porcisia hertigi Genome sequencing and assembly.</title>
        <authorList>
            <person name="Almutairi H."/>
            <person name="Gatherer D."/>
        </authorList>
    </citation>
    <scope>NUCLEOTIDE SEQUENCE [LARGE SCALE GENOMIC DNA]</scope>
    <source>
        <strain evidence="3 4">C119</strain>
    </source>
</reference>
<protein>
    <recommendedName>
        <fullName evidence="2">PIPK domain-containing protein</fullName>
    </recommendedName>
</protein>
<dbReference type="PROSITE" id="PS51455">
    <property type="entry name" value="PIPK"/>
    <property type="match status" value="1"/>
</dbReference>
<dbReference type="AlphaFoldDB" id="A0A836HCD5"/>
<evidence type="ECO:0000313" key="4">
    <source>
        <dbReference type="Proteomes" id="UP000674318"/>
    </source>
</evidence>
<dbReference type="RefSeq" id="XP_067752242.1">
    <property type="nucleotide sequence ID" value="XM_067896085.1"/>
</dbReference>
<keyword evidence="4" id="KW-1185">Reference proteome</keyword>
<dbReference type="PANTHER" id="PTHR23086:SF144">
    <property type="entry name" value="5-KINASE, PUTATIVE-RELATED"/>
    <property type="match status" value="1"/>
</dbReference>
<organism evidence="3 4">
    <name type="scientific">Porcisia hertigi</name>
    <dbReference type="NCBI Taxonomy" id="2761500"/>
    <lineage>
        <taxon>Eukaryota</taxon>
        <taxon>Discoba</taxon>
        <taxon>Euglenozoa</taxon>
        <taxon>Kinetoplastea</taxon>
        <taxon>Metakinetoplastina</taxon>
        <taxon>Trypanosomatida</taxon>
        <taxon>Trypanosomatidae</taxon>
        <taxon>Leishmaniinae</taxon>
        <taxon>Porcisia</taxon>
    </lineage>
</organism>
<dbReference type="GeneID" id="94286162"/>
<dbReference type="GO" id="GO:0016308">
    <property type="term" value="F:1-phosphatidylinositol-4-phosphate 5-kinase activity"/>
    <property type="evidence" value="ECO:0007669"/>
    <property type="project" value="TreeGrafter"/>
</dbReference>
<dbReference type="GO" id="GO:0005524">
    <property type="term" value="F:ATP binding"/>
    <property type="evidence" value="ECO:0007669"/>
    <property type="project" value="UniProtKB-UniRule"/>
</dbReference>
<dbReference type="Pfam" id="PF01504">
    <property type="entry name" value="PIP5K"/>
    <property type="match status" value="1"/>
</dbReference>
<feature type="domain" description="PIPK" evidence="2">
    <location>
        <begin position="19"/>
        <end position="445"/>
    </location>
</feature>
<dbReference type="SUPFAM" id="SSF56104">
    <property type="entry name" value="SAICAR synthase-like"/>
    <property type="match status" value="1"/>
</dbReference>
<dbReference type="OrthoDB" id="20783at2759"/>
<dbReference type="KEGG" id="phet:94286162"/>
<dbReference type="SMART" id="SM00330">
    <property type="entry name" value="PIPKc"/>
    <property type="match status" value="1"/>
</dbReference>
<name>A0A836HCD5_9TRYP</name>
<dbReference type="Gene3D" id="3.30.800.10">
    <property type="entry name" value="Phosphatidylinositol Phosphate Kinase II Beta"/>
    <property type="match status" value="1"/>
</dbReference>
<gene>
    <name evidence="3" type="ORF">JKF63_00031</name>
</gene>
<comment type="caution">
    <text evidence="3">The sequence shown here is derived from an EMBL/GenBank/DDBJ whole genome shotgun (WGS) entry which is preliminary data.</text>
</comment>
<dbReference type="GO" id="GO:0005886">
    <property type="term" value="C:plasma membrane"/>
    <property type="evidence" value="ECO:0007669"/>
    <property type="project" value="TreeGrafter"/>
</dbReference>
<dbReference type="InterPro" id="IPR023610">
    <property type="entry name" value="PInositol-4/5-P-5/4-kinase"/>
</dbReference>
<dbReference type="InterPro" id="IPR027484">
    <property type="entry name" value="PInositol-4-P-5-kinase_N"/>
</dbReference>
<keyword evidence="1" id="KW-0067">ATP-binding</keyword>
<proteinExistence type="predicted"/>
<keyword evidence="1" id="KW-0808">Transferase</keyword>
<dbReference type="PANTHER" id="PTHR23086">
    <property type="entry name" value="PHOSPHATIDYLINOSITOL-4-PHOSPHATE 5-KINASE"/>
    <property type="match status" value="1"/>
</dbReference>
<dbReference type="InterPro" id="IPR027483">
    <property type="entry name" value="PInositol-4-P-4/5-kinase_C_sf"/>
</dbReference>
<evidence type="ECO:0000256" key="1">
    <source>
        <dbReference type="PROSITE-ProRule" id="PRU00781"/>
    </source>
</evidence>
<dbReference type="Gene3D" id="3.30.810.10">
    <property type="entry name" value="2-Layer Sandwich"/>
    <property type="match status" value="1"/>
</dbReference>
<dbReference type="CDD" id="cd00139">
    <property type="entry name" value="PIPKc"/>
    <property type="match status" value="1"/>
</dbReference>
<accession>A0A836HCD5</accession>
<evidence type="ECO:0000259" key="2">
    <source>
        <dbReference type="PROSITE" id="PS51455"/>
    </source>
</evidence>